<evidence type="ECO:0000256" key="3">
    <source>
        <dbReference type="ARBA" id="ARBA00022475"/>
    </source>
</evidence>
<comment type="similarity">
    <text evidence="2 7">Belongs to the FliR/MopE/SpaR family.</text>
</comment>
<evidence type="ECO:0000256" key="7">
    <source>
        <dbReference type="RuleBase" id="RU362072"/>
    </source>
</evidence>
<dbReference type="PANTHER" id="PTHR30065:SF1">
    <property type="entry name" value="SURFACE PRESENTATION OF ANTIGENS PROTEIN SPAR"/>
    <property type="match status" value="1"/>
</dbReference>
<dbReference type="GO" id="GO:0005886">
    <property type="term" value="C:plasma membrane"/>
    <property type="evidence" value="ECO:0007669"/>
    <property type="project" value="UniProtKB-SubCell"/>
</dbReference>
<feature type="transmembrane region" description="Helical" evidence="7">
    <location>
        <begin position="139"/>
        <end position="159"/>
    </location>
</feature>
<dbReference type="PANTHER" id="PTHR30065">
    <property type="entry name" value="FLAGELLAR BIOSYNTHETIC PROTEIN FLIR"/>
    <property type="match status" value="1"/>
</dbReference>
<dbReference type="RefSeq" id="WP_060909111.1">
    <property type="nucleotide sequence ID" value="NZ_CP126038.1"/>
</dbReference>
<dbReference type="Proteomes" id="UP000063308">
    <property type="component" value="Chromosome"/>
</dbReference>
<comment type="subcellular location">
    <subcellularLocation>
        <location evidence="1 7">Cell membrane</location>
        <topology evidence="1 7">Multi-pass membrane protein</topology>
    </subcellularLocation>
</comment>
<keyword evidence="3 7" id="KW-1003">Cell membrane</keyword>
<evidence type="ECO:0000256" key="2">
    <source>
        <dbReference type="ARBA" id="ARBA00009772"/>
    </source>
</evidence>
<sequence>MAGLSPAEAQVLVQGSIEFVAATGLSAARALGIMLVLPVFTRPRISGLIRGSLTIAIGLPCLAQIKLGLQALDPNTRLVSVTMLGVKEVFVGLMLGILLSIPLWSIQAVGDIIDTQRGISSQVAGEDPATHSQATGTGLFLGVTAVTIFVLVGGLQTMVSGLYGSYLVWPVYQFLPALTVQGAVECLALLDRIMMTTLLVAGPVLALLLLVDISVMMLGRFASQLKMNDLSPMIKNVAFGVIMVSYTVYLLEYAGSEILTSNDMLDHLRKLLK</sequence>
<dbReference type="Pfam" id="PF01311">
    <property type="entry name" value="Bac_export_1"/>
    <property type="match status" value="1"/>
</dbReference>
<organism evidence="8 9">
    <name type="scientific">Bradyrhizobium diazoefficiens</name>
    <dbReference type="NCBI Taxonomy" id="1355477"/>
    <lineage>
        <taxon>Bacteria</taxon>
        <taxon>Pseudomonadati</taxon>
        <taxon>Pseudomonadota</taxon>
        <taxon>Alphaproteobacteria</taxon>
        <taxon>Hyphomicrobiales</taxon>
        <taxon>Nitrobacteraceae</taxon>
        <taxon>Bradyrhizobium</taxon>
    </lineage>
</organism>
<feature type="transmembrane region" description="Helical" evidence="7">
    <location>
        <begin position="89"/>
        <end position="110"/>
    </location>
</feature>
<gene>
    <name evidence="8" type="ORF">NK6_2568</name>
</gene>
<reference evidence="8 9" key="1">
    <citation type="submission" date="2014-11" db="EMBL/GenBank/DDBJ databases">
        <title>Symbiosis island explosion on the genome of extra-slow-growing strains of soybean bradyrhizobia with massive insertion sequences.</title>
        <authorList>
            <person name="Iida T."/>
            <person name="Minamisawa K."/>
        </authorList>
    </citation>
    <scope>NUCLEOTIDE SEQUENCE [LARGE SCALE GENOMIC DNA]</scope>
    <source>
        <strain evidence="8 9">NK6</strain>
    </source>
</reference>
<evidence type="ECO:0000256" key="6">
    <source>
        <dbReference type="ARBA" id="ARBA00023136"/>
    </source>
</evidence>
<dbReference type="PRINTS" id="PR00953">
    <property type="entry name" value="TYPE3IMRPROT"/>
</dbReference>
<accession>A0A0E4FSR0</accession>
<proteinExistence type="inferred from homology"/>
<keyword evidence="5 7" id="KW-1133">Transmembrane helix</keyword>
<dbReference type="AlphaFoldDB" id="A0A0E4FSR0"/>
<dbReference type="InterPro" id="IPR002010">
    <property type="entry name" value="T3SS_IM_R"/>
</dbReference>
<keyword evidence="4 7" id="KW-0812">Transmembrane</keyword>
<dbReference type="EMBL" id="AP014685">
    <property type="protein sequence ID" value="BAR55749.1"/>
    <property type="molecule type" value="Genomic_DNA"/>
</dbReference>
<feature type="transmembrane region" description="Helical" evidence="7">
    <location>
        <begin position="171"/>
        <end position="190"/>
    </location>
</feature>
<feature type="transmembrane region" description="Helical" evidence="7">
    <location>
        <begin position="233"/>
        <end position="251"/>
    </location>
</feature>
<dbReference type="InterPro" id="IPR006304">
    <property type="entry name" value="T3SS_SpaR/YscT"/>
</dbReference>
<evidence type="ECO:0000313" key="8">
    <source>
        <dbReference type="EMBL" id="BAR55749.1"/>
    </source>
</evidence>
<feature type="transmembrane region" description="Helical" evidence="7">
    <location>
        <begin position="20"/>
        <end position="40"/>
    </location>
</feature>
<evidence type="ECO:0000256" key="1">
    <source>
        <dbReference type="ARBA" id="ARBA00004651"/>
    </source>
</evidence>
<evidence type="ECO:0000313" key="9">
    <source>
        <dbReference type="Proteomes" id="UP000063308"/>
    </source>
</evidence>
<protein>
    <submittedName>
        <fullName evidence="8">RhcT protein</fullName>
    </submittedName>
</protein>
<evidence type="ECO:0000256" key="4">
    <source>
        <dbReference type="ARBA" id="ARBA00022692"/>
    </source>
</evidence>
<dbReference type="GO" id="GO:0006605">
    <property type="term" value="P:protein targeting"/>
    <property type="evidence" value="ECO:0007669"/>
    <property type="project" value="UniProtKB-UniRule"/>
</dbReference>
<evidence type="ECO:0000256" key="5">
    <source>
        <dbReference type="ARBA" id="ARBA00022989"/>
    </source>
</evidence>
<name>A0A0E4FSR0_9BRAD</name>
<dbReference type="NCBIfam" id="TIGR01401">
    <property type="entry name" value="fliR_like_III"/>
    <property type="match status" value="1"/>
</dbReference>
<feature type="transmembrane region" description="Helical" evidence="7">
    <location>
        <begin position="197"/>
        <end position="221"/>
    </location>
</feature>
<keyword evidence="6 7" id="KW-0472">Membrane</keyword>